<dbReference type="Pfam" id="PF03364">
    <property type="entry name" value="Polyketide_cyc"/>
    <property type="match status" value="1"/>
</dbReference>
<dbReference type="AlphaFoldDB" id="A0AB37UM24"/>
<comment type="caution">
    <text evidence="3">The sequence shown here is derived from an EMBL/GenBank/DDBJ whole genome shotgun (WGS) entry which is preliminary data.</text>
</comment>
<dbReference type="SUPFAM" id="SSF55961">
    <property type="entry name" value="Bet v1-like"/>
    <property type="match status" value="1"/>
</dbReference>
<dbReference type="PANTHER" id="PTHR34060:SF1">
    <property type="entry name" value="POLYKETIDE CYCLASE _ DEHYDRASE AND LIPID TRANSPORT PROTEIN"/>
    <property type="match status" value="1"/>
</dbReference>
<dbReference type="InterPro" id="IPR005031">
    <property type="entry name" value="COQ10_START"/>
</dbReference>
<evidence type="ECO:0000259" key="2">
    <source>
        <dbReference type="Pfam" id="PF03364"/>
    </source>
</evidence>
<sequence length="189" mass="21873">MTQQYDESDLDFELDDTNGDDIDAASSAEDVEVQTEELAHRQRQITAKIQISHPVEKVWQVLTAYDTLADFIPNLAVSRRLAHPHGGIRLEQVGTQRLLRFNFSARVVLDLEEKFPHEIHFDMVEGDLKAYSGKWLLEPYFVCENPGTNLCYTVRVLPKRTMPVAIVERRLRQDLRSNLLAIRRRVEEL</sequence>
<gene>
    <name evidence="3" type="ORF">DSM107010_22750</name>
</gene>
<dbReference type="RefSeq" id="WP_015156436.1">
    <property type="nucleotide sequence ID" value="NZ_JAVKZF010000003.1"/>
</dbReference>
<keyword evidence="4" id="KW-1185">Reference proteome</keyword>
<dbReference type="EMBL" id="RSCK01000014">
    <property type="protein sequence ID" value="RUT12474.1"/>
    <property type="molecule type" value="Genomic_DNA"/>
</dbReference>
<organism evidence="3 4">
    <name type="scientific">Chroococcidiopsis cubana SAG 39.79</name>
    <dbReference type="NCBI Taxonomy" id="388085"/>
    <lineage>
        <taxon>Bacteria</taxon>
        <taxon>Bacillati</taxon>
        <taxon>Cyanobacteriota</taxon>
        <taxon>Cyanophyceae</taxon>
        <taxon>Chroococcidiopsidales</taxon>
        <taxon>Chroococcidiopsidaceae</taxon>
        <taxon>Chroococcidiopsis</taxon>
    </lineage>
</organism>
<feature type="domain" description="Coenzyme Q-binding protein COQ10 START" evidence="2">
    <location>
        <begin position="51"/>
        <end position="181"/>
    </location>
</feature>
<accession>A0AB37UM24</accession>
<dbReference type="PANTHER" id="PTHR34060">
    <property type="entry name" value="POLYKETIDE CYCLASE / DEHYDRASE AND LIPID TRANSPORT PROTEIN"/>
    <property type="match status" value="1"/>
</dbReference>
<name>A0AB37UM24_9CYAN</name>
<dbReference type="Proteomes" id="UP000282574">
    <property type="component" value="Unassembled WGS sequence"/>
</dbReference>
<feature type="region of interest" description="Disordered" evidence="1">
    <location>
        <begin position="1"/>
        <end position="23"/>
    </location>
</feature>
<dbReference type="InterPro" id="IPR023393">
    <property type="entry name" value="START-like_dom_sf"/>
</dbReference>
<protein>
    <submittedName>
        <fullName evidence="3">Oligoketide cyclase</fullName>
    </submittedName>
</protein>
<dbReference type="Gene3D" id="3.30.530.20">
    <property type="match status" value="1"/>
</dbReference>
<evidence type="ECO:0000256" key="1">
    <source>
        <dbReference type="SAM" id="MobiDB-lite"/>
    </source>
</evidence>
<dbReference type="CDD" id="cd08866">
    <property type="entry name" value="SRPBCC_11"/>
    <property type="match status" value="1"/>
</dbReference>
<evidence type="ECO:0000313" key="3">
    <source>
        <dbReference type="EMBL" id="RUT12474.1"/>
    </source>
</evidence>
<reference evidence="3 4" key="1">
    <citation type="journal article" date="2019" name="Genome Biol. Evol.">
        <title>Day and night: Metabolic profiles and evolutionary relationships of six axenic non-marine cyanobacteria.</title>
        <authorList>
            <person name="Will S.E."/>
            <person name="Henke P."/>
            <person name="Boedeker C."/>
            <person name="Huang S."/>
            <person name="Brinkmann H."/>
            <person name="Rohde M."/>
            <person name="Jarek M."/>
            <person name="Friedl T."/>
            <person name="Seufert S."/>
            <person name="Schumacher M."/>
            <person name="Overmann J."/>
            <person name="Neumann-Schaal M."/>
            <person name="Petersen J."/>
        </authorList>
    </citation>
    <scope>NUCLEOTIDE SEQUENCE [LARGE SCALE GENOMIC DNA]</scope>
    <source>
        <strain evidence="3 4">SAG 39.79</strain>
    </source>
</reference>
<proteinExistence type="predicted"/>
<evidence type="ECO:0000313" key="4">
    <source>
        <dbReference type="Proteomes" id="UP000282574"/>
    </source>
</evidence>